<evidence type="ECO:0000256" key="1">
    <source>
        <dbReference type="SAM" id="Phobius"/>
    </source>
</evidence>
<protein>
    <recommendedName>
        <fullName evidence="2">Fatty acid desaturase domain-containing protein</fullName>
    </recommendedName>
</protein>
<feature type="transmembrane region" description="Helical" evidence="1">
    <location>
        <begin position="328"/>
        <end position="348"/>
    </location>
</feature>
<dbReference type="Pfam" id="PF00487">
    <property type="entry name" value="FA_desaturase"/>
    <property type="match status" value="1"/>
</dbReference>
<evidence type="ECO:0000313" key="4">
    <source>
        <dbReference type="Proteomes" id="UP001530400"/>
    </source>
</evidence>
<keyword evidence="4" id="KW-1185">Reference proteome</keyword>
<organism evidence="3 4">
    <name type="scientific">Cyclotella atomus</name>
    <dbReference type="NCBI Taxonomy" id="382360"/>
    <lineage>
        <taxon>Eukaryota</taxon>
        <taxon>Sar</taxon>
        <taxon>Stramenopiles</taxon>
        <taxon>Ochrophyta</taxon>
        <taxon>Bacillariophyta</taxon>
        <taxon>Coscinodiscophyceae</taxon>
        <taxon>Thalassiosirophycidae</taxon>
        <taxon>Stephanodiscales</taxon>
        <taxon>Stephanodiscaceae</taxon>
        <taxon>Cyclotella</taxon>
    </lineage>
</organism>
<feature type="transmembrane region" description="Helical" evidence="1">
    <location>
        <begin position="243"/>
        <end position="263"/>
    </location>
</feature>
<dbReference type="InterPro" id="IPR012171">
    <property type="entry name" value="Fatty_acid_desaturase"/>
</dbReference>
<accession>A0ABD3P378</accession>
<sequence>MKIHHLSTLALATEAAAFSHISTNTIRAPTSLNIATMPNVDILQQQPTINEKGAIKINLDGIAFSGLKGKALSLTTEDFPDRNAVSKVIPQDCYESDTLKSLGYLSVSVAGTALCTAFGVGALSVLDPSNLFTWAFWIPYDLVTGTVAMGLWVLAHECGHGAFSSNKSLQDAVGYILHSIMLTPYYSWQRSHAVHHRYTNHMELGETHVPEDASNTESAKLYDSIELREKILKQFGDETGIKVWGGLQAFLHLIVGWPAYLLIGATGGPDRGRTNHYYPYPLSEPKQPKKELFPGNWKEKVYQSDIGCAVVAASALVWAACNGPAQMMALYGGPLIVVNAWLVLYTWLQHTDVDVPHFTDSDHNYVKGAFHTIDRPYDKLDPWGVIDFLHHKIGSTHVAHHFDSTIPHYKAQVATDAIKENFPEIYLYDPTPIPEALWRVCKGCAAVEKRGEYYIWNNKDVKEELL</sequence>
<dbReference type="Proteomes" id="UP001530400">
    <property type="component" value="Unassembled WGS sequence"/>
</dbReference>
<name>A0ABD3P378_9STRA</name>
<dbReference type="EMBL" id="JALLPJ020000797">
    <property type="protein sequence ID" value="KAL3782694.1"/>
    <property type="molecule type" value="Genomic_DNA"/>
</dbReference>
<gene>
    <name evidence="3" type="ORF">ACHAWO_010817</name>
</gene>
<feature type="transmembrane region" description="Helical" evidence="1">
    <location>
        <begin position="301"/>
        <end position="321"/>
    </location>
</feature>
<reference evidence="3 4" key="1">
    <citation type="submission" date="2024-10" db="EMBL/GenBank/DDBJ databases">
        <title>Updated reference genomes for cyclostephanoid diatoms.</title>
        <authorList>
            <person name="Roberts W.R."/>
            <person name="Alverson A.J."/>
        </authorList>
    </citation>
    <scope>NUCLEOTIDE SEQUENCE [LARGE SCALE GENOMIC DNA]</scope>
    <source>
        <strain evidence="3 4">AJA010-31</strain>
    </source>
</reference>
<feature type="transmembrane region" description="Helical" evidence="1">
    <location>
        <begin position="104"/>
        <end position="126"/>
    </location>
</feature>
<comment type="caution">
    <text evidence="3">The sequence shown here is derived from an EMBL/GenBank/DDBJ whole genome shotgun (WGS) entry which is preliminary data.</text>
</comment>
<evidence type="ECO:0000313" key="3">
    <source>
        <dbReference type="EMBL" id="KAL3782694.1"/>
    </source>
</evidence>
<evidence type="ECO:0000259" key="2">
    <source>
        <dbReference type="Pfam" id="PF00487"/>
    </source>
</evidence>
<keyword evidence="1" id="KW-1133">Transmembrane helix</keyword>
<dbReference type="CDD" id="cd03507">
    <property type="entry name" value="Delta12-FADS-like"/>
    <property type="match status" value="1"/>
</dbReference>
<feature type="transmembrane region" description="Helical" evidence="1">
    <location>
        <begin position="132"/>
        <end position="155"/>
    </location>
</feature>
<keyword evidence="1" id="KW-0472">Membrane</keyword>
<dbReference type="AlphaFoldDB" id="A0ABD3P378"/>
<proteinExistence type="predicted"/>
<keyword evidence="1" id="KW-0812">Transmembrane</keyword>
<feature type="domain" description="Fatty acid desaturase" evidence="2">
    <location>
        <begin position="133"/>
        <end position="427"/>
    </location>
</feature>
<dbReference type="InterPro" id="IPR005804">
    <property type="entry name" value="FA_desaturase_dom"/>
</dbReference>
<dbReference type="PANTHER" id="PTHR32100">
    <property type="entry name" value="OMEGA-6 FATTY ACID DESATURASE, CHLOROPLASTIC"/>
    <property type="match status" value="1"/>
</dbReference>